<dbReference type="Proteomes" id="UP001570511">
    <property type="component" value="Unassembled WGS sequence"/>
</dbReference>
<dbReference type="PRINTS" id="PR00344">
    <property type="entry name" value="BCTRLSENSOR"/>
</dbReference>
<keyword evidence="6" id="KW-0067">ATP-binding</keyword>
<dbReference type="Gene3D" id="3.30.450.20">
    <property type="entry name" value="PAS domain"/>
    <property type="match status" value="1"/>
</dbReference>
<dbReference type="SMART" id="SM00387">
    <property type="entry name" value="HATPase_c"/>
    <property type="match status" value="1"/>
</dbReference>
<dbReference type="InterPro" id="IPR004358">
    <property type="entry name" value="Sig_transdc_His_kin-like_C"/>
</dbReference>
<evidence type="ECO:0000256" key="2">
    <source>
        <dbReference type="ARBA" id="ARBA00012438"/>
    </source>
</evidence>
<dbReference type="InterPro" id="IPR005467">
    <property type="entry name" value="His_kinase_dom"/>
</dbReference>
<keyword evidence="4" id="KW-0547">Nucleotide-binding</keyword>
<comment type="caution">
    <text evidence="8">The sequence shown here is derived from an EMBL/GenBank/DDBJ whole genome shotgun (WGS) entry which is preliminary data.</text>
</comment>
<evidence type="ECO:0000256" key="1">
    <source>
        <dbReference type="ARBA" id="ARBA00000085"/>
    </source>
</evidence>
<proteinExistence type="predicted"/>
<organism evidence="8 9">
    <name type="scientific">Halobellus rubicundus</name>
    <dbReference type="NCBI Taxonomy" id="2996466"/>
    <lineage>
        <taxon>Archaea</taxon>
        <taxon>Methanobacteriati</taxon>
        <taxon>Methanobacteriota</taxon>
        <taxon>Stenosarchaea group</taxon>
        <taxon>Halobacteria</taxon>
        <taxon>Halobacteriales</taxon>
        <taxon>Haloferacaceae</taxon>
        <taxon>Halobellus</taxon>
    </lineage>
</organism>
<dbReference type="InterPro" id="IPR036890">
    <property type="entry name" value="HATPase_C_sf"/>
</dbReference>
<evidence type="ECO:0000256" key="3">
    <source>
        <dbReference type="ARBA" id="ARBA00022679"/>
    </source>
</evidence>
<dbReference type="PROSITE" id="PS50109">
    <property type="entry name" value="HIS_KIN"/>
    <property type="match status" value="1"/>
</dbReference>
<dbReference type="Pfam" id="PF02518">
    <property type="entry name" value="HATPase_c"/>
    <property type="match status" value="1"/>
</dbReference>
<accession>A0ABD5MGZ0</accession>
<gene>
    <name evidence="8" type="ORF">OS889_12620</name>
</gene>
<dbReference type="NCBIfam" id="TIGR00229">
    <property type="entry name" value="sensory_box"/>
    <property type="match status" value="1"/>
</dbReference>
<evidence type="ECO:0000313" key="8">
    <source>
        <dbReference type="EMBL" id="MFA1611849.1"/>
    </source>
</evidence>
<dbReference type="PANTHER" id="PTHR44936">
    <property type="entry name" value="SENSOR PROTEIN CREC"/>
    <property type="match status" value="1"/>
</dbReference>
<feature type="domain" description="Histidine kinase" evidence="7">
    <location>
        <begin position="140"/>
        <end position="348"/>
    </location>
</feature>
<protein>
    <recommendedName>
        <fullName evidence="2">histidine kinase</fullName>
        <ecNumber evidence="2">2.7.13.3</ecNumber>
    </recommendedName>
</protein>
<dbReference type="InterPro" id="IPR000014">
    <property type="entry name" value="PAS"/>
</dbReference>
<dbReference type="AlphaFoldDB" id="A0ABD5MGZ0"/>
<dbReference type="EMBL" id="JBGNYA010000001">
    <property type="protein sequence ID" value="MFA1611849.1"/>
    <property type="molecule type" value="Genomic_DNA"/>
</dbReference>
<dbReference type="InterPro" id="IPR050980">
    <property type="entry name" value="2C_sensor_his_kinase"/>
</dbReference>
<evidence type="ECO:0000259" key="7">
    <source>
        <dbReference type="PROSITE" id="PS50109"/>
    </source>
</evidence>
<dbReference type="InterPro" id="IPR035965">
    <property type="entry name" value="PAS-like_dom_sf"/>
</dbReference>
<dbReference type="Gene3D" id="3.30.565.10">
    <property type="entry name" value="Histidine kinase-like ATPase, C-terminal domain"/>
    <property type="match status" value="1"/>
</dbReference>
<keyword evidence="3 8" id="KW-0808">Transferase</keyword>
<dbReference type="EC" id="2.7.13.3" evidence="2"/>
<keyword evidence="5 8" id="KW-0418">Kinase</keyword>
<dbReference type="GO" id="GO:0005524">
    <property type="term" value="F:ATP binding"/>
    <property type="evidence" value="ECO:0007669"/>
    <property type="project" value="UniProtKB-KW"/>
</dbReference>
<dbReference type="RefSeq" id="WP_372390233.1">
    <property type="nucleotide sequence ID" value="NZ_JBGNYA010000001.1"/>
</dbReference>
<comment type="catalytic activity">
    <reaction evidence="1">
        <text>ATP + protein L-histidine = ADP + protein N-phospho-L-histidine.</text>
        <dbReference type="EC" id="2.7.13.3"/>
    </reaction>
</comment>
<dbReference type="SUPFAM" id="SSF55785">
    <property type="entry name" value="PYP-like sensor domain (PAS domain)"/>
    <property type="match status" value="1"/>
</dbReference>
<evidence type="ECO:0000256" key="5">
    <source>
        <dbReference type="ARBA" id="ARBA00022777"/>
    </source>
</evidence>
<dbReference type="GO" id="GO:0004673">
    <property type="term" value="F:protein histidine kinase activity"/>
    <property type="evidence" value="ECO:0007669"/>
    <property type="project" value="UniProtKB-EC"/>
</dbReference>
<reference evidence="8 9" key="1">
    <citation type="submission" date="2024-08" db="EMBL/GenBank/DDBJ databases">
        <title>Halobellus sp. MBLA0158 whole genome sequence.</title>
        <authorList>
            <person name="Hwang C.Y."/>
            <person name="Cho E.-S."/>
            <person name="Seo M.-J."/>
        </authorList>
    </citation>
    <scope>NUCLEOTIDE SEQUENCE [LARGE SCALE GENOMIC DNA]</scope>
    <source>
        <strain evidence="8 9">MBLA0158</strain>
    </source>
</reference>
<dbReference type="SUPFAM" id="SSF55874">
    <property type="entry name" value="ATPase domain of HSP90 chaperone/DNA topoisomerase II/histidine kinase"/>
    <property type="match status" value="1"/>
</dbReference>
<evidence type="ECO:0000256" key="4">
    <source>
        <dbReference type="ARBA" id="ARBA00022741"/>
    </source>
</evidence>
<evidence type="ECO:0000313" key="9">
    <source>
        <dbReference type="Proteomes" id="UP001570511"/>
    </source>
</evidence>
<evidence type="ECO:0000256" key="6">
    <source>
        <dbReference type="ARBA" id="ARBA00022840"/>
    </source>
</evidence>
<keyword evidence="9" id="KW-1185">Reference proteome</keyword>
<name>A0ABD5MGZ0_9EURY</name>
<dbReference type="InterPro" id="IPR003594">
    <property type="entry name" value="HATPase_dom"/>
</dbReference>
<dbReference type="PANTHER" id="PTHR44936:SF10">
    <property type="entry name" value="SENSOR PROTEIN RSTB"/>
    <property type="match status" value="1"/>
</dbReference>
<dbReference type="Pfam" id="PF13188">
    <property type="entry name" value="PAS_8"/>
    <property type="match status" value="1"/>
</dbReference>
<sequence>MEPREPDAVAHDPYEHLIEHVQDAVVKFELVDGEPIVRDVNRAFADIFGYATAAICGDSLNDWIVPEWLLDEAERLDEQTGTGEVNYQRVKRETETGLREFLYRGIPYARDDRPIDGFAVYTDITDLVRQQHRLQVLNRVLRHNLRNEANVILGHTARLLDQLPEGSGQTTGAAATIERAADNLASLSREAGEIDAVLSATDDANVVDSVPLVHRIVDDHRKRAPSATIAAELPDQLRVRGNGHLSSAVNSLVENAIEHNPAPEPFVRVSVLRFDPGWAEIRVEDDAPKIPADERDILTGDLEATQTHHGSGLGLWLAKWVAESYGGELLFDESDRGGNSVRIRLPKA</sequence>